<accession>A0A081RK36</accession>
<sequence length="78" mass="8900">MSTIEELKADLAKLRDEAKVQVHLGAMEAREEWDELETKWHHFVAEARLQESGGNIKAALQVLADELRSAYLRLKKAL</sequence>
<organism evidence="1 2">
    <name type="scientific">Sphingobium chlorophenolicum</name>
    <dbReference type="NCBI Taxonomy" id="46429"/>
    <lineage>
        <taxon>Bacteria</taxon>
        <taxon>Pseudomonadati</taxon>
        <taxon>Pseudomonadota</taxon>
        <taxon>Alphaproteobacteria</taxon>
        <taxon>Sphingomonadales</taxon>
        <taxon>Sphingomonadaceae</taxon>
        <taxon>Sphingobium</taxon>
    </lineage>
</organism>
<dbReference type="PATRIC" id="fig|46429.4.peg.197"/>
<gene>
    <name evidence="1" type="ORF">BV95_00198</name>
</gene>
<reference evidence="1 2" key="1">
    <citation type="submission" date="2014-02" db="EMBL/GenBank/DDBJ databases">
        <title>Whole genome sequence of Sphingobium chlorophenolicum NBRC 16172.</title>
        <authorList>
            <person name="Gan H.M."/>
            <person name="Gan H.Y."/>
            <person name="Chew T.H."/>
            <person name="Savka M.A."/>
        </authorList>
    </citation>
    <scope>NUCLEOTIDE SEQUENCE [LARGE SCALE GENOMIC DNA]</scope>
    <source>
        <strain evidence="1 2">NBRC 16172</strain>
    </source>
</reference>
<proteinExistence type="predicted"/>
<dbReference type="Proteomes" id="UP000028411">
    <property type="component" value="Unassembled WGS sequence"/>
</dbReference>
<dbReference type="OrthoDB" id="7473960at2"/>
<dbReference type="AlphaFoldDB" id="A0A081RK36"/>
<name>A0A081RK36_SPHCR</name>
<dbReference type="EMBL" id="JFHR01000001">
    <property type="protein sequence ID" value="KEQ55559.1"/>
    <property type="molecule type" value="Genomic_DNA"/>
</dbReference>
<dbReference type="RefSeq" id="WP_013846854.1">
    <property type="nucleotide sequence ID" value="NZ_JFHR01000001.1"/>
</dbReference>
<protein>
    <submittedName>
        <fullName evidence="1">Uncharacterized protein</fullName>
    </submittedName>
</protein>
<comment type="caution">
    <text evidence="1">The sequence shown here is derived from an EMBL/GenBank/DDBJ whole genome shotgun (WGS) entry which is preliminary data.</text>
</comment>
<evidence type="ECO:0000313" key="1">
    <source>
        <dbReference type="EMBL" id="KEQ55559.1"/>
    </source>
</evidence>
<dbReference type="eggNOG" id="ENOG5033B9C">
    <property type="taxonomic scope" value="Bacteria"/>
</dbReference>
<evidence type="ECO:0000313" key="2">
    <source>
        <dbReference type="Proteomes" id="UP000028411"/>
    </source>
</evidence>